<feature type="non-terminal residue" evidence="1">
    <location>
        <position position="61"/>
    </location>
</feature>
<sequence length="61" mass="6893">MAAKKKAVRKTRPAAVARKIARLWLMLPPRLITKPVVWELSQKFPVITNVRQASVTDEIGL</sequence>
<accession>A0A382CFV6</accession>
<name>A0A382CFV6_9ZZZZ</name>
<dbReference type="AlphaFoldDB" id="A0A382CFV6"/>
<reference evidence="1" key="1">
    <citation type="submission" date="2018-05" db="EMBL/GenBank/DDBJ databases">
        <authorList>
            <person name="Lanie J.A."/>
            <person name="Ng W.-L."/>
            <person name="Kazmierczak K.M."/>
            <person name="Andrzejewski T.M."/>
            <person name="Davidsen T.M."/>
            <person name="Wayne K.J."/>
            <person name="Tettelin H."/>
            <person name="Glass J.I."/>
            <person name="Rusch D."/>
            <person name="Podicherti R."/>
            <person name="Tsui H.-C.T."/>
            <person name="Winkler M.E."/>
        </authorList>
    </citation>
    <scope>NUCLEOTIDE SEQUENCE</scope>
</reference>
<evidence type="ECO:0000313" key="1">
    <source>
        <dbReference type="EMBL" id="SVB24920.1"/>
    </source>
</evidence>
<protein>
    <submittedName>
        <fullName evidence="1">Uncharacterized protein</fullName>
    </submittedName>
</protein>
<organism evidence="1">
    <name type="scientific">marine metagenome</name>
    <dbReference type="NCBI Taxonomy" id="408172"/>
    <lineage>
        <taxon>unclassified sequences</taxon>
        <taxon>metagenomes</taxon>
        <taxon>ecological metagenomes</taxon>
    </lineage>
</organism>
<proteinExistence type="predicted"/>
<gene>
    <name evidence="1" type="ORF">METZ01_LOCUS177774</name>
</gene>
<dbReference type="EMBL" id="UINC01034299">
    <property type="protein sequence ID" value="SVB24920.1"/>
    <property type="molecule type" value="Genomic_DNA"/>
</dbReference>